<evidence type="ECO:0000313" key="1">
    <source>
        <dbReference type="EMBL" id="GFR90112.1"/>
    </source>
</evidence>
<name>A0AAV4GWP2_9GAST</name>
<comment type="caution">
    <text evidence="1">The sequence shown here is derived from an EMBL/GenBank/DDBJ whole genome shotgun (WGS) entry which is preliminary data.</text>
</comment>
<dbReference type="AlphaFoldDB" id="A0AAV4GWP2"/>
<sequence>MSFTPPKRPKDAMWVGTPCRPIQGVNFYKVDEFLSQEILSDDCRRRNLASSACVDPRVTSRVCVHPGLVKISRALRGFDLSPTAQYMLCNV</sequence>
<evidence type="ECO:0000313" key="2">
    <source>
        <dbReference type="Proteomes" id="UP000762676"/>
    </source>
</evidence>
<keyword evidence="2" id="KW-1185">Reference proteome</keyword>
<proteinExistence type="predicted"/>
<reference evidence="1 2" key="1">
    <citation type="journal article" date="2021" name="Elife">
        <title>Chloroplast acquisition without the gene transfer in kleptoplastic sea slugs, Plakobranchus ocellatus.</title>
        <authorList>
            <person name="Maeda T."/>
            <person name="Takahashi S."/>
            <person name="Yoshida T."/>
            <person name="Shimamura S."/>
            <person name="Takaki Y."/>
            <person name="Nagai Y."/>
            <person name="Toyoda A."/>
            <person name="Suzuki Y."/>
            <person name="Arimoto A."/>
            <person name="Ishii H."/>
            <person name="Satoh N."/>
            <person name="Nishiyama T."/>
            <person name="Hasebe M."/>
            <person name="Maruyama T."/>
            <person name="Minagawa J."/>
            <person name="Obokata J."/>
            <person name="Shigenobu S."/>
        </authorList>
    </citation>
    <scope>NUCLEOTIDE SEQUENCE [LARGE SCALE GENOMIC DNA]</scope>
</reference>
<dbReference type="EMBL" id="BMAT01005267">
    <property type="protein sequence ID" value="GFR90112.1"/>
    <property type="molecule type" value="Genomic_DNA"/>
</dbReference>
<organism evidence="1 2">
    <name type="scientific">Elysia marginata</name>
    <dbReference type="NCBI Taxonomy" id="1093978"/>
    <lineage>
        <taxon>Eukaryota</taxon>
        <taxon>Metazoa</taxon>
        <taxon>Spiralia</taxon>
        <taxon>Lophotrochozoa</taxon>
        <taxon>Mollusca</taxon>
        <taxon>Gastropoda</taxon>
        <taxon>Heterobranchia</taxon>
        <taxon>Euthyneura</taxon>
        <taxon>Panpulmonata</taxon>
        <taxon>Sacoglossa</taxon>
        <taxon>Placobranchoidea</taxon>
        <taxon>Plakobranchidae</taxon>
        <taxon>Elysia</taxon>
    </lineage>
</organism>
<dbReference type="Proteomes" id="UP000762676">
    <property type="component" value="Unassembled WGS sequence"/>
</dbReference>
<accession>A0AAV4GWP2</accession>
<gene>
    <name evidence="1" type="ORF">ElyMa_002559500</name>
</gene>
<protein>
    <submittedName>
        <fullName evidence="1">Uncharacterized protein</fullName>
    </submittedName>
</protein>